<protein>
    <submittedName>
        <fullName evidence="2">Transposase</fullName>
    </submittedName>
</protein>
<dbReference type="InterPro" id="IPR047951">
    <property type="entry name" value="Transpos_ISL3"/>
</dbReference>
<sequence>MILCIWYKIRDTPWSGIPVLIRLKQRRYRCSNSNCKKTTVFQHPGVHDKREMTEALVEKIERDSLGPYRFYMLAHQVGSSKTPIREIFERRVEELDRKAKPIPKALGVDGVYIPATGKTHAVIADLNEGKVVEMLETDKKPKLLEYFHNLERRHAGDPELNSEVHGDLSKEEVMEKYKTEIDLQEKGVLANEPHVVVIDMTPRYRDAIKKKLPGATIVVDRYHITRRANLALGRIRIDESRRAGLTAEWKREKEKLEQFRTQLGAGEEFRLEAALNHFPRIKQAYETRNDFLKIFEIKGRQKADEALTEWEESLPKSVEEEFKKFLDGPLSDWREEILNFFSYPYAGPYTNAEVEGFNRAIKQIKTEGAGYSDFNTLRAKVVYGLERRREMRERGAVGIREKEYLQRVAGFSPGSDDPSDSEEPIRVSDFLCEGAPFDWIEEELKLW</sequence>
<dbReference type="PANTHER" id="PTHR33498">
    <property type="entry name" value="TRANSPOSASE FOR INSERTION SEQUENCE ELEMENT IS1557"/>
    <property type="match status" value="1"/>
</dbReference>
<dbReference type="AlphaFoldDB" id="D5H4B8"/>
<accession>D5H4B8</accession>
<dbReference type="EMBL" id="FP565812">
    <property type="protein sequence ID" value="CBH22758.1"/>
    <property type="molecule type" value="Genomic_DNA"/>
</dbReference>
<organism evidence="2 3">
    <name type="scientific">Salinibacter ruber (strain M8)</name>
    <dbReference type="NCBI Taxonomy" id="761659"/>
    <lineage>
        <taxon>Bacteria</taxon>
        <taxon>Pseudomonadati</taxon>
        <taxon>Rhodothermota</taxon>
        <taxon>Rhodothermia</taxon>
        <taxon>Rhodothermales</taxon>
        <taxon>Salinibacteraceae</taxon>
        <taxon>Salinibacter</taxon>
    </lineage>
</organism>
<keyword evidence="2" id="KW-0614">Plasmid</keyword>
<dbReference type="PANTHER" id="PTHR33498:SF1">
    <property type="entry name" value="TRANSPOSASE FOR INSERTION SEQUENCE ELEMENT IS1557"/>
    <property type="match status" value="1"/>
</dbReference>
<name>D5H4B8_SALRM</name>
<evidence type="ECO:0000313" key="2">
    <source>
        <dbReference type="EMBL" id="CBH22758.1"/>
    </source>
</evidence>
<dbReference type="KEGG" id="srm:SRM_p61002"/>
<gene>
    <name evidence="2" type="primary">tnp</name>
    <name evidence="2" type="ORF">SRM_p61002</name>
</gene>
<evidence type="ECO:0000313" key="3">
    <source>
        <dbReference type="Proteomes" id="UP000000933"/>
    </source>
</evidence>
<dbReference type="InterPro" id="IPR002560">
    <property type="entry name" value="Transposase_DDE"/>
</dbReference>
<evidence type="ECO:0000259" key="1">
    <source>
        <dbReference type="Pfam" id="PF01610"/>
    </source>
</evidence>
<feature type="domain" description="Transposase IS204/IS1001/IS1096/IS1165 DDE" evidence="1">
    <location>
        <begin position="194"/>
        <end position="380"/>
    </location>
</feature>
<reference evidence="3" key="2">
    <citation type="submission" date="2010-04" db="EMBL/GenBank/DDBJ databases">
        <title>Genome sequence of Salinibacter ruber M8.</title>
        <authorList>
            <consortium name="Genoscope"/>
        </authorList>
    </citation>
    <scope>NUCLEOTIDE SEQUENCE [LARGE SCALE GENOMIC DNA]</scope>
    <source>
        <strain evidence="3">M8</strain>
        <plasmid evidence="3">pSR61</plasmid>
    </source>
</reference>
<geneLocation type="plasmid" evidence="2 3">
    <name>pSR61</name>
</geneLocation>
<dbReference type="Proteomes" id="UP000000933">
    <property type="component" value="Plasmid pSR61"/>
</dbReference>
<proteinExistence type="predicted"/>
<dbReference type="Pfam" id="PF01610">
    <property type="entry name" value="DDE_Tnp_ISL3"/>
    <property type="match status" value="1"/>
</dbReference>
<dbReference type="HOGENOM" id="CLU_612346_0_0_10"/>
<reference evidence="2 3" key="1">
    <citation type="journal article" date="2010" name="ISME J.">
        <title>Fine-scale evolution: genomic, phenotypic and ecological differentiation in two coexisting Salinibacter ruber strains.</title>
        <authorList>
            <person name="Pena A."/>
            <person name="Teeling H."/>
            <person name="Huerta-Cepas J."/>
            <person name="Santos F."/>
            <person name="Yarza P."/>
            <person name="Brito-Echeverria J."/>
            <person name="Lucio M."/>
            <person name="Schmitt-Kopplin P."/>
            <person name="Meseguer I."/>
            <person name="Schenowitz C."/>
            <person name="Dossat C."/>
            <person name="Barbe V."/>
            <person name="Dopazo J."/>
            <person name="Rossello-Mora R."/>
            <person name="Schuler M."/>
            <person name="Glockner F.O."/>
            <person name="Amann R."/>
            <person name="Gabaldon T."/>
            <person name="Anton J."/>
        </authorList>
    </citation>
    <scope>NUCLEOTIDE SEQUENCE [LARGE SCALE GENOMIC DNA]</scope>
    <source>
        <strain evidence="2 3">M8</strain>
        <plasmid evidence="3">pSR61</plasmid>
    </source>
</reference>